<dbReference type="PANTHER" id="PTHR46954:SF1">
    <property type="entry name" value="C2H2-TYPE DOMAIN-CONTAINING PROTEIN"/>
    <property type="match status" value="1"/>
</dbReference>
<gene>
    <name evidence="2" type="ORF">JBS370_LOCUS35083</name>
    <name evidence="1" type="ORF">ZHD862_LOCUS37493</name>
</gene>
<dbReference type="Proteomes" id="UP000663864">
    <property type="component" value="Unassembled WGS sequence"/>
</dbReference>
<dbReference type="EMBL" id="CAJOBD010011797">
    <property type="protein sequence ID" value="CAF4172554.1"/>
    <property type="molecule type" value="Genomic_DNA"/>
</dbReference>
<sequence>MTPLSNELSDNLNYLDESSETIDHTLELQNFQRANIIQTLSQVCPQLKIDNHPVASKYIESSLNDPEDLLWSSEYIRQSQYLLQIVRLSSLLPKSSESSTTSAPSMSSESSIASGALSTSTISFATHRKCLKQKSVQNELNLVNEQITALSSLKVTGLWKAENYKELNDLMQI</sequence>
<name>A0A815T9Q7_9BILA</name>
<evidence type="ECO:0000313" key="2">
    <source>
        <dbReference type="EMBL" id="CAF4172554.1"/>
    </source>
</evidence>
<dbReference type="EMBL" id="CAJNOT010007145">
    <property type="protein sequence ID" value="CAF1502017.1"/>
    <property type="molecule type" value="Genomic_DNA"/>
</dbReference>
<evidence type="ECO:0000313" key="3">
    <source>
        <dbReference type="Proteomes" id="UP000663864"/>
    </source>
</evidence>
<proteinExistence type="predicted"/>
<dbReference type="PANTHER" id="PTHR46954">
    <property type="entry name" value="C2H2-TYPE DOMAIN-CONTAINING PROTEIN"/>
    <property type="match status" value="1"/>
</dbReference>
<dbReference type="Proteomes" id="UP000663836">
    <property type="component" value="Unassembled WGS sequence"/>
</dbReference>
<organism evidence="1 3">
    <name type="scientific">Rotaria sordida</name>
    <dbReference type="NCBI Taxonomy" id="392033"/>
    <lineage>
        <taxon>Eukaryota</taxon>
        <taxon>Metazoa</taxon>
        <taxon>Spiralia</taxon>
        <taxon>Gnathifera</taxon>
        <taxon>Rotifera</taxon>
        <taxon>Eurotatoria</taxon>
        <taxon>Bdelloidea</taxon>
        <taxon>Philodinida</taxon>
        <taxon>Philodinidae</taxon>
        <taxon>Rotaria</taxon>
    </lineage>
</organism>
<reference evidence="1" key="1">
    <citation type="submission" date="2021-02" db="EMBL/GenBank/DDBJ databases">
        <authorList>
            <person name="Nowell W R."/>
        </authorList>
    </citation>
    <scope>NUCLEOTIDE SEQUENCE</scope>
</reference>
<protein>
    <submittedName>
        <fullName evidence="1">Uncharacterized protein</fullName>
    </submittedName>
</protein>
<dbReference type="AlphaFoldDB" id="A0A815T9Q7"/>
<comment type="caution">
    <text evidence="1">The sequence shown here is derived from an EMBL/GenBank/DDBJ whole genome shotgun (WGS) entry which is preliminary data.</text>
</comment>
<evidence type="ECO:0000313" key="1">
    <source>
        <dbReference type="EMBL" id="CAF1502017.1"/>
    </source>
</evidence>
<accession>A0A815T9Q7</accession>